<dbReference type="Proteomes" id="UP001165962">
    <property type="component" value="Unassembled WGS sequence"/>
</dbReference>
<dbReference type="InterPro" id="IPR001647">
    <property type="entry name" value="HTH_TetR"/>
</dbReference>
<evidence type="ECO:0000259" key="5">
    <source>
        <dbReference type="PROSITE" id="PS50977"/>
    </source>
</evidence>
<dbReference type="InterPro" id="IPR036271">
    <property type="entry name" value="Tet_transcr_reg_TetR-rel_C_sf"/>
</dbReference>
<sequence>MKQEERRQQTIRLLLDATKELIGAKGCHSITMKDIMDQSGLSKGAIFHYVKSKDEIFVWVLQDRLEETNERFMNEVEKGRRSFEEPMWKISESIAAYEKADVTNKVLMYLLGKEEPFIAKALKQYYERSVFLSRQWIEIGQNSGVIPESVDKDKTAEMFVLMTFALRIRSSIPYAPTGFTAHDFSSFISDILYPSKKEKKGEI</sequence>
<dbReference type="SUPFAM" id="SSF48498">
    <property type="entry name" value="Tetracyclin repressor-like, C-terminal domain"/>
    <property type="match status" value="1"/>
</dbReference>
<evidence type="ECO:0000256" key="1">
    <source>
        <dbReference type="ARBA" id="ARBA00023015"/>
    </source>
</evidence>
<dbReference type="RefSeq" id="WP_166152902.1">
    <property type="nucleotide sequence ID" value="NZ_JAAOIW010000009.1"/>
</dbReference>
<dbReference type="InterPro" id="IPR009057">
    <property type="entry name" value="Homeodomain-like_sf"/>
</dbReference>
<dbReference type="Gene3D" id="1.10.357.10">
    <property type="entry name" value="Tetracycline Repressor, domain 2"/>
    <property type="match status" value="1"/>
</dbReference>
<dbReference type="PROSITE" id="PS50977">
    <property type="entry name" value="HTH_TETR_2"/>
    <property type="match status" value="1"/>
</dbReference>
<keyword evidence="7" id="KW-1185">Reference proteome</keyword>
<organism evidence="6 7">
    <name type="scientific">Paenibacillus agricola</name>
    <dbReference type="NCBI Taxonomy" id="2716264"/>
    <lineage>
        <taxon>Bacteria</taxon>
        <taxon>Bacillati</taxon>
        <taxon>Bacillota</taxon>
        <taxon>Bacilli</taxon>
        <taxon>Bacillales</taxon>
        <taxon>Paenibacillaceae</taxon>
        <taxon>Paenibacillus</taxon>
    </lineage>
</organism>
<dbReference type="SUPFAM" id="SSF46689">
    <property type="entry name" value="Homeodomain-like"/>
    <property type="match status" value="1"/>
</dbReference>
<dbReference type="PANTHER" id="PTHR47506:SF6">
    <property type="entry name" value="HTH-TYPE TRANSCRIPTIONAL REPRESSOR NEMR"/>
    <property type="match status" value="1"/>
</dbReference>
<keyword evidence="1" id="KW-0805">Transcription regulation</keyword>
<gene>
    <name evidence="6" type="ORF">G9U52_22485</name>
</gene>
<proteinExistence type="predicted"/>
<keyword evidence="2 4" id="KW-0238">DNA-binding</keyword>
<dbReference type="Pfam" id="PF00440">
    <property type="entry name" value="TetR_N"/>
    <property type="match status" value="1"/>
</dbReference>
<feature type="domain" description="HTH tetR-type" evidence="5">
    <location>
        <begin position="8"/>
        <end position="68"/>
    </location>
</feature>
<evidence type="ECO:0000313" key="6">
    <source>
        <dbReference type="EMBL" id="NHN32601.1"/>
    </source>
</evidence>
<feature type="DNA-binding region" description="H-T-H motif" evidence="4">
    <location>
        <begin position="31"/>
        <end position="50"/>
    </location>
</feature>
<dbReference type="PRINTS" id="PR00455">
    <property type="entry name" value="HTHTETR"/>
</dbReference>
<reference evidence="6" key="1">
    <citation type="submission" date="2020-03" db="EMBL/GenBank/DDBJ databases">
        <title>Draft sequencing of Paenibacilllus sp. S3N08.</title>
        <authorList>
            <person name="Kim D.-U."/>
        </authorList>
    </citation>
    <scope>NUCLEOTIDE SEQUENCE</scope>
    <source>
        <strain evidence="6">S3N08</strain>
    </source>
</reference>
<dbReference type="PANTHER" id="PTHR47506">
    <property type="entry name" value="TRANSCRIPTIONAL REGULATORY PROTEIN"/>
    <property type="match status" value="1"/>
</dbReference>
<evidence type="ECO:0000256" key="3">
    <source>
        <dbReference type="ARBA" id="ARBA00023163"/>
    </source>
</evidence>
<name>A0ABX0JA11_9BACL</name>
<evidence type="ECO:0000256" key="2">
    <source>
        <dbReference type="ARBA" id="ARBA00023125"/>
    </source>
</evidence>
<comment type="caution">
    <text evidence="6">The sequence shown here is derived from an EMBL/GenBank/DDBJ whole genome shotgun (WGS) entry which is preliminary data.</text>
</comment>
<dbReference type="EMBL" id="JAAOIW010000009">
    <property type="protein sequence ID" value="NHN32601.1"/>
    <property type="molecule type" value="Genomic_DNA"/>
</dbReference>
<evidence type="ECO:0000313" key="7">
    <source>
        <dbReference type="Proteomes" id="UP001165962"/>
    </source>
</evidence>
<keyword evidence="3" id="KW-0804">Transcription</keyword>
<accession>A0ABX0JA11</accession>
<protein>
    <submittedName>
        <fullName evidence="6">TetR/AcrR family transcriptional regulator</fullName>
    </submittedName>
</protein>
<evidence type="ECO:0000256" key="4">
    <source>
        <dbReference type="PROSITE-ProRule" id="PRU00335"/>
    </source>
</evidence>